<protein>
    <submittedName>
        <fullName evidence="3">Uncharacterized protein</fullName>
    </submittedName>
</protein>
<gene>
    <name evidence="3" type="ORF">EWM64_g4301</name>
</gene>
<evidence type="ECO:0000256" key="2">
    <source>
        <dbReference type="SAM" id="SignalP"/>
    </source>
</evidence>
<keyword evidence="2" id="KW-0732">Signal</keyword>
<dbReference type="EMBL" id="SFCI01000453">
    <property type="protein sequence ID" value="TFY79710.1"/>
    <property type="molecule type" value="Genomic_DNA"/>
</dbReference>
<evidence type="ECO:0000313" key="4">
    <source>
        <dbReference type="Proteomes" id="UP000298061"/>
    </source>
</evidence>
<accession>A0A4Y9ZZV9</accession>
<keyword evidence="4" id="KW-1185">Reference proteome</keyword>
<proteinExistence type="predicted"/>
<evidence type="ECO:0000313" key="3">
    <source>
        <dbReference type="EMBL" id="TFY79710.1"/>
    </source>
</evidence>
<name>A0A4Y9ZZV9_9AGAM</name>
<dbReference type="AlphaFoldDB" id="A0A4Y9ZZV9"/>
<sequence length="158" mass="16722">MQLALSFSVLLGSLLIALTQVSALPVDGNAGIVTLPLKRVHGPRSDVHPLVLLQQHINRSNRRLARLSGREAPSDEELSHALRKRILSVEASSGLEARYNRQGAKVTPAPAKAAVNKVVNAAVGRKGKGGKGKGTAAADVGGAQHDRRVDEDCTQFRA</sequence>
<comment type="caution">
    <text evidence="3">The sequence shown here is derived from an EMBL/GenBank/DDBJ whole genome shotgun (WGS) entry which is preliminary data.</text>
</comment>
<organism evidence="3 4">
    <name type="scientific">Hericium alpestre</name>
    <dbReference type="NCBI Taxonomy" id="135208"/>
    <lineage>
        <taxon>Eukaryota</taxon>
        <taxon>Fungi</taxon>
        <taxon>Dikarya</taxon>
        <taxon>Basidiomycota</taxon>
        <taxon>Agaricomycotina</taxon>
        <taxon>Agaricomycetes</taxon>
        <taxon>Russulales</taxon>
        <taxon>Hericiaceae</taxon>
        <taxon>Hericium</taxon>
    </lineage>
</organism>
<feature type="signal peptide" evidence="2">
    <location>
        <begin position="1"/>
        <end position="23"/>
    </location>
</feature>
<dbReference type="Proteomes" id="UP000298061">
    <property type="component" value="Unassembled WGS sequence"/>
</dbReference>
<feature type="compositionally biased region" description="Low complexity" evidence="1">
    <location>
        <begin position="134"/>
        <end position="143"/>
    </location>
</feature>
<evidence type="ECO:0000256" key="1">
    <source>
        <dbReference type="SAM" id="MobiDB-lite"/>
    </source>
</evidence>
<dbReference type="STRING" id="135208.A0A4Y9ZZV9"/>
<dbReference type="OrthoDB" id="3267633at2759"/>
<reference evidence="3 4" key="1">
    <citation type="submission" date="2019-02" db="EMBL/GenBank/DDBJ databases">
        <title>Genome sequencing of the rare red list fungi Hericium alpestre (H. flagellum).</title>
        <authorList>
            <person name="Buettner E."/>
            <person name="Kellner H."/>
        </authorList>
    </citation>
    <scope>NUCLEOTIDE SEQUENCE [LARGE SCALE GENOMIC DNA]</scope>
    <source>
        <strain evidence="3 4">DSM 108284</strain>
    </source>
</reference>
<feature type="chain" id="PRO_5021459296" evidence="2">
    <location>
        <begin position="24"/>
        <end position="158"/>
    </location>
</feature>
<feature type="region of interest" description="Disordered" evidence="1">
    <location>
        <begin position="125"/>
        <end position="158"/>
    </location>
</feature>